<feature type="region of interest" description="Disordered" evidence="1">
    <location>
        <begin position="27"/>
        <end position="50"/>
    </location>
</feature>
<sequence length="50" mass="5350">MSSECTNSAISSASSSSRSGLISSLVSIENDRDVNHSRKSKKIPNPEKNL</sequence>
<keyword evidence="3" id="KW-1185">Reference proteome</keyword>
<dbReference type="AlphaFoldDB" id="A0A164JIV8"/>
<name>A0A164JIV8_9CRUS</name>
<reference evidence="2 3" key="1">
    <citation type="submission" date="2016-03" db="EMBL/GenBank/DDBJ databases">
        <title>EvidentialGene: Evidence-directed Construction of Genes on Genomes.</title>
        <authorList>
            <person name="Gilbert D.G."/>
            <person name="Choi J.-H."/>
            <person name="Mockaitis K."/>
            <person name="Colbourne J."/>
            <person name="Pfrender M."/>
        </authorList>
    </citation>
    <scope>NUCLEOTIDE SEQUENCE [LARGE SCALE GENOMIC DNA]</scope>
    <source>
        <strain evidence="2 3">Xinb3</strain>
        <tissue evidence="2">Complete organism</tissue>
    </source>
</reference>
<gene>
    <name evidence="2" type="ORF">APZ42_000582</name>
</gene>
<dbReference type="Proteomes" id="UP000076858">
    <property type="component" value="Unassembled WGS sequence"/>
</dbReference>
<evidence type="ECO:0000313" key="2">
    <source>
        <dbReference type="EMBL" id="KZS02395.1"/>
    </source>
</evidence>
<feature type="region of interest" description="Disordered" evidence="1">
    <location>
        <begin position="1"/>
        <end position="20"/>
    </location>
</feature>
<organism evidence="2 3">
    <name type="scientific">Daphnia magna</name>
    <dbReference type="NCBI Taxonomy" id="35525"/>
    <lineage>
        <taxon>Eukaryota</taxon>
        <taxon>Metazoa</taxon>
        <taxon>Ecdysozoa</taxon>
        <taxon>Arthropoda</taxon>
        <taxon>Crustacea</taxon>
        <taxon>Branchiopoda</taxon>
        <taxon>Diplostraca</taxon>
        <taxon>Cladocera</taxon>
        <taxon>Anomopoda</taxon>
        <taxon>Daphniidae</taxon>
        <taxon>Daphnia</taxon>
    </lineage>
</organism>
<evidence type="ECO:0000256" key="1">
    <source>
        <dbReference type="SAM" id="MobiDB-lite"/>
    </source>
</evidence>
<dbReference type="EMBL" id="LRGB01004498">
    <property type="protein sequence ID" value="KZS02395.1"/>
    <property type="molecule type" value="Genomic_DNA"/>
</dbReference>
<comment type="caution">
    <text evidence="2">The sequence shown here is derived from an EMBL/GenBank/DDBJ whole genome shotgun (WGS) entry which is preliminary data.</text>
</comment>
<evidence type="ECO:0000313" key="3">
    <source>
        <dbReference type="Proteomes" id="UP000076858"/>
    </source>
</evidence>
<accession>A0A164JIV8</accession>
<proteinExistence type="predicted"/>
<protein>
    <submittedName>
        <fullName evidence="2">Uncharacterized protein</fullName>
    </submittedName>
</protein>